<evidence type="ECO:0000256" key="2">
    <source>
        <dbReference type="SAM" id="Phobius"/>
    </source>
</evidence>
<accession>A0A0D1Z6I8</accession>
<keyword evidence="2" id="KW-1133">Transmembrane helix</keyword>
<proteinExistence type="predicted"/>
<name>A0A0D1Z6I8_9EURO</name>
<dbReference type="OrthoDB" id="4160919at2759"/>
<protein>
    <recommendedName>
        <fullName evidence="6">Mid2 domain-containing protein</fullName>
    </recommendedName>
</protein>
<dbReference type="Proteomes" id="UP000053599">
    <property type="component" value="Unassembled WGS sequence"/>
</dbReference>
<dbReference type="EMBL" id="KN846952">
    <property type="protein sequence ID" value="KIV82473.1"/>
    <property type="molecule type" value="Genomic_DNA"/>
</dbReference>
<dbReference type="HOGENOM" id="CLU_767334_0_0_1"/>
<evidence type="ECO:0000256" key="3">
    <source>
        <dbReference type="SAM" id="SignalP"/>
    </source>
</evidence>
<sequence>MSPRKALWAVVLSICICNALPSVPIATDPIITTATVSSVVPSLLTAYSVVAATEHSDTTSAITTTINGQQTIVTPAVSVVAGSITNTIISTISITTTEVIVETIGYSTILSPDPVLPTTSPTTSRLISNTTVLSPSLSQTSSITISRTPTVPALVQTTSSTGIVSSSTTTPVSSRLSSTSTQDIISTSSTALSTSPTASTLSALSHSSSHSLSAGAKAGIGVGVAVGILGLVIGSFCLGRRVSRRSKAEGGANPNHSAPGIIEEKDTFQAGRPYEDTAPTNNGSGPLTPKNGCSGTATEVGSGSLNKDSFSTASPTMPAYQYNIPGVSALPQLQDIDPMYVGVPSHMSGSKRWSMKEYEK</sequence>
<feature type="compositionally biased region" description="Polar residues" evidence="1">
    <location>
        <begin position="278"/>
        <end position="300"/>
    </location>
</feature>
<keyword evidence="3" id="KW-0732">Signal</keyword>
<keyword evidence="2" id="KW-0812">Transmembrane</keyword>
<feature type="region of interest" description="Disordered" evidence="1">
    <location>
        <begin position="272"/>
        <end position="300"/>
    </location>
</feature>
<organism evidence="4 5">
    <name type="scientific">Exophiala sideris</name>
    <dbReference type="NCBI Taxonomy" id="1016849"/>
    <lineage>
        <taxon>Eukaryota</taxon>
        <taxon>Fungi</taxon>
        <taxon>Dikarya</taxon>
        <taxon>Ascomycota</taxon>
        <taxon>Pezizomycotina</taxon>
        <taxon>Eurotiomycetes</taxon>
        <taxon>Chaetothyriomycetidae</taxon>
        <taxon>Chaetothyriales</taxon>
        <taxon>Herpotrichiellaceae</taxon>
        <taxon>Exophiala</taxon>
    </lineage>
</organism>
<dbReference type="AlphaFoldDB" id="A0A0D1Z6I8"/>
<evidence type="ECO:0000313" key="4">
    <source>
        <dbReference type="EMBL" id="KIV82473.1"/>
    </source>
</evidence>
<dbReference type="STRING" id="1016849.A0A0D1Z6I8"/>
<evidence type="ECO:0000313" key="5">
    <source>
        <dbReference type="Proteomes" id="UP000053599"/>
    </source>
</evidence>
<keyword evidence="2" id="KW-0472">Membrane</keyword>
<evidence type="ECO:0008006" key="6">
    <source>
        <dbReference type="Google" id="ProtNLM"/>
    </source>
</evidence>
<evidence type="ECO:0000256" key="1">
    <source>
        <dbReference type="SAM" id="MobiDB-lite"/>
    </source>
</evidence>
<feature type="signal peptide" evidence="3">
    <location>
        <begin position="1"/>
        <end position="21"/>
    </location>
</feature>
<feature type="transmembrane region" description="Helical" evidence="2">
    <location>
        <begin position="218"/>
        <end position="238"/>
    </location>
</feature>
<feature type="chain" id="PRO_5002237473" description="Mid2 domain-containing protein" evidence="3">
    <location>
        <begin position="22"/>
        <end position="360"/>
    </location>
</feature>
<gene>
    <name evidence="4" type="ORF">PV11_04583</name>
</gene>
<reference evidence="4 5" key="1">
    <citation type="submission" date="2015-01" db="EMBL/GenBank/DDBJ databases">
        <title>The Genome Sequence of Exophiala sideris CBS121828.</title>
        <authorList>
            <consortium name="The Broad Institute Genomics Platform"/>
            <person name="Cuomo C."/>
            <person name="de Hoog S."/>
            <person name="Gorbushina A."/>
            <person name="Stielow B."/>
            <person name="Teixiera M."/>
            <person name="Abouelleil A."/>
            <person name="Chapman S.B."/>
            <person name="Priest M."/>
            <person name="Young S.K."/>
            <person name="Wortman J."/>
            <person name="Nusbaum C."/>
            <person name="Birren B."/>
        </authorList>
    </citation>
    <scope>NUCLEOTIDE SEQUENCE [LARGE SCALE GENOMIC DNA]</scope>
    <source>
        <strain evidence="4 5">CBS 121828</strain>
    </source>
</reference>